<feature type="transmembrane region" description="Helical" evidence="2">
    <location>
        <begin position="178"/>
        <end position="201"/>
    </location>
</feature>
<evidence type="ECO:0000256" key="1">
    <source>
        <dbReference type="SAM" id="MobiDB-lite"/>
    </source>
</evidence>
<feature type="region of interest" description="Disordered" evidence="1">
    <location>
        <begin position="278"/>
        <end position="322"/>
    </location>
</feature>
<feature type="domain" description="DUF8094" evidence="3">
    <location>
        <begin position="322"/>
        <end position="616"/>
    </location>
</feature>
<organism evidence="4 5">
    <name type="scientific">Subtercola lobariae</name>
    <dbReference type="NCBI Taxonomy" id="1588641"/>
    <lineage>
        <taxon>Bacteria</taxon>
        <taxon>Bacillati</taxon>
        <taxon>Actinomycetota</taxon>
        <taxon>Actinomycetes</taxon>
        <taxon>Micrococcales</taxon>
        <taxon>Microbacteriaceae</taxon>
        <taxon>Subtercola</taxon>
    </lineage>
</organism>
<sequence length="619" mass="63694">MRFILAIIAFVIALAFIGIGIAERTFLLPPSSVSVETTQTTSTPYVFIDSDALLAESGEQTVTFSGSPKVFAAYGRTDDVKAWLNGASYADLTVNTGSKPSLTSTIVPADPAGAANVASGSVDPAGSDLWLEEYTADSSMTRTFSLPAGYSLIVADDGTAPAPTTVRISWPLDDSTPLAVPFLLTGAIFVVIGLILLLLGLRHMKKSQGPRRKQPTLPKGKRFSSSRTNGIESGVRRGRRSITKSIAVLVPTAMLSAAVLSGCSAQSLPAAIADTATPAPVSTGDTSTGDPSTGTPTPGATTTGTTTAVPTPVPTPDQGPPPVVSEAQLDTILGKISTVTTAADAASDPTALAARMTGPALDLRTATYSIRKTDADYPAQPAIPAGPSSVVLPQATDSWPRTVFTIAENTADSTVAPLSLMLIQDTPRSQYKVYYAIPLEPATTLPPVAPATVGTSQLPNDTKLLSLTPTDAAAGYADILMLGSQSPYYDKFDPTGDTLQTSVGADYKAATKAALPNTASIDFAKVPGVGQTIALATNQSGAIVATNIRESVTVKPVEAGATVSPEGAVKAASGVSQTAKGTEAIYDYQLLFYIPPSGDTSKVKLLGFAQGLLSAKELP</sequence>
<keyword evidence="2" id="KW-0812">Transmembrane</keyword>
<feature type="transmembrane region" description="Helical" evidence="2">
    <location>
        <begin position="246"/>
        <end position="268"/>
    </location>
</feature>
<dbReference type="RefSeq" id="WP_188680612.1">
    <property type="nucleotide sequence ID" value="NZ_BMGP01000007.1"/>
</dbReference>
<dbReference type="Pfam" id="PF26366">
    <property type="entry name" value="DUF8094"/>
    <property type="match status" value="1"/>
</dbReference>
<feature type="compositionally biased region" description="Pro residues" evidence="1">
    <location>
        <begin position="311"/>
        <end position="322"/>
    </location>
</feature>
<protein>
    <recommendedName>
        <fullName evidence="3">DUF8094 domain-containing protein</fullName>
    </recommendedName>
</protein>
<accession>A0A917F057</accession>
<feature type="region of interest" description="Disordered" evidence="1">
    <location>
        <begin position="207"/>
        <end position="237"/>
    </location>
</feature>
<keyword evidence="2" id="KW-1133">Transmembrane helix</keyword>
<gene>
    <name evidence="4" type="ORF">GCM10011399_34680</name>
</gene>
<evidence type="ECO:0000256" key="2">
    <source>
        <dbReference type="SAM" id="Phobius"/>
    </source>
</evidence>
<comment type="caution">
    <text evidence="4">The sequence shown here is derived from an EMBL/GenBank/DDBJ whole genome shotgun (WGS) entry which is preliminary data.</text>
</comment>
<reference evidence="4 5" key="1">
    <citation type="journal article" date="2014" name="Int. J. Syst. Evol. Microbiol.">
        <title>Complete genome sequence of Corynebacterium casei LMG S-19264T (=DSM 44701T), isolated from a smear-ripened cheese.</title>
        <authorList>
            <consortium name="US DOE Joint Genome Institute (JGI-PGF)"/>
            <person name="Walter F."/>
            <person name="Albersmeier A."/>
            <person name="Kalinowski J."/>
            <person name="Ruckert C."/>
        </authorList>
    </citation>
    <scope>NUCLEOTIDE SEQUENCE [LARGE SCALE GENOMIC DNA]</scope>
    <source>
        <strain evidence="4 5">CGMCC 1.12976</strain>
    </source>
</reference>
<feature type="compositionally biased region" description="Basic residues" evidence="1">
    <location>
        <begin position="207"/>
        <end position="224"/>
    </location>
</feature>
<dbReference type="AlphaFoldDB" id="A0A917F057"/>
<name>A0A917F057_9MICO</name>
<evidence type="ECO:0000259" key="3">
    <source>
        <dbReference type="Pfam" id="PF26366"/>
    </source>
</evidence>
<keyword evidence="5" id="KW-1185">Reference proteome</keyword>
<evidence type="ECO:0000313" key="5">
    <source>
        <dbReference type="Proteomes" id="UP000598775"/>
    </source>
</evidence>
<feature type="compositionally biased region" description="Low complexity" evidence="1">
    <location>
        <begin position="278"/>
        <end position="310"/>
    </location>
</feature>
<proteinExistence type="predicted"/>
<keyword evidence="2" id="KW-0472">Membrane</keyword>
<dbReference type="EMBL" id="BMGP01000007">
    <property type="protein sequence ID" value="GGF38864.1"/>
    <property type="molecule type" value="Genomic_DNA"/>
</dbReference>
<evidence type="ECO:0000313" key="4">
    <source>
        <dbReference type="EMBL" id="GGF38864.1"/>
    </source>
</evidence>
<dbReference type="Proteomes" id="UP000598775">
    <property type="component" value="Unassembled WGS sequence"/>
</dbReference>
<dbReference type="InterPro" id="IPR058407">
    <property type="entry name" value="DUF8094"/>
</dbReference>